<keyword evidence="1" id="KW-0472">Membrane</keyword>
<evidence type="ECO:0000259" key="2">
    <source>
        <dbReference type="Pfam" id="PF14340"/>
    </source>
</evidence>
<dbReference type="EMBL" id="CP140153">
    <property type="protein sequence ID" value="WQH15793.1"/>
    <property type="molecule type" value="Genomic_DNA"/>
</dbReference>
<reference evidence="3 4" key="1">
    <citation type="submission" date="2023-11" db="EMBL/GenBank/DDBJ databases">
        <title>MicrobeMod: A computational toolkit for identifying prokaryotic methylation and restriction-modification with nanopore sequencing.</title>
        <authorList>
            <person name="Crits-Christoph A."/>
            <person name="Kang S.C."/>
            <person name="Lee H."/>
            <person name="Ostrov N."/>
        </authorList>
    </citation>
    <scope>NUCLEOTIDE SEQUENCE [LARGE SCALE GENOMIC DNA]</scope>
    <source>
        <strain evidence="3 4">ATCC 49870</strain>
    </source>
</reference>
<dbReference type="InterPro" id="IPR025508">
    <property type="entry name" value="DUF4395"/>
</dbReference>
<feature type="domain" description="DUF4395" evidence="2">
    <location>
        <begin position="34"/>
        <end position="168"/>
    </location>
</feature>
<keyword evidence="1" id="KW-0812">Transmembrane</keyword>
<evidence type="ECO:0000313" key="4">
    <source>
        <dbReference type="Proteomes" id="UP001327459"/>
    </source>
</evidence>
<name>A0ABZ0YUE8_9GAMM</name>
<evidence type="ECO:0000256" key="1">
    <source>
        <dbReference type="SAM" id="Phobius"/>
    </source>
</evidence>
<sequence length="239" mass="26911">MNQDILEETGNMDTGIRKVFHFGEQVDEYPVRVINEREARAAAGLLALFAGFAFAQGFLTGDFMWERLLILAFTVEFGIRVLVNPQYAPFMIMGRLITRNQEVEYVGAPQKRVAWSIGLLIAAVMIWVVFIEANTGLMNLIGCSACLLFLAFESAFGICLGCVAYNVLTGKQAQLCPGGACRIKQLEPIQRIKWWQVILVVAFLAALWAIPEYNLWNIQESVEVDDRNFDTIDLESLEY</sequence>
<feature type="transmembrane region" description="Helical" evidence="1">
    <location>
        <begin position="41"/>
        <end position="59"/>
    </location>
</feature>
<keyword evidence="4" id="KW-1185">Reference proteome</keyword>
<feature type="transmembrane region" description="Helical" evidence="1">
    <location>
        <begin position="137"/>
        <end position="165"/>
    </location>
</feature>
<organism evidence="3 4">
    <name type="scientific">Guyparkeria halophila</name>
    <dbReference type="NCBI Taxonomy" id="47960"/>
    <lineage>
        <taxon>Bacteria</taxon>
        <taxon>Pseudomonadati</taxon>
        <taxon>Pseudomonadota</taxon>
        <taxon>Gammaproteobacteria</taxon>
        <taxon>Chromatiales</taxon>
        <taxon>Thioalkalibacteraceae</taxon>
        <taxon>Guyparkeria</taxon>
    </lineage>
</organism>
<protein>
    <submittedName>
        <fullName evidence="3">DUF4395 domain-containing protein</fullName>
    </submittedName>
</protein>
<evidence type="ECO:0000313" key="3">
    <source>
        <dbReference type="EMBL" id="WQH15793.1"/>
    </source>
</evidence>
<keyword evidence="1" id="KW-1133">Transmembrane helix</keyword>
<gene>
    <name evidence="3" type="ORF">SR882_08480</name>
</gene>
<feature type="transmembrane region" description="Helical" evidence="1">
    <location>
        <begin position="65"/>
        <end position="83"/>
    </location>
</feature>
<dbReference type="Pfam" id="PF14340">
    <property type="entry name" value="DUF4395"/>
    <property type="match status" value="1"/>
</dbReference>
<proteinExistence type="predicted"/>
<feature type="transmembrane region" description="Helical" evidence="1">
    <location>
        <begin position="192"/>
        <end position="210"/>
    </location>
</feature>
<dbReference type="Proteomes" id="UP001327459">
    <property type="component" value="Chromosome"/>
</dbReference>
<feature type="transmembrane region" description="Helical" evidence="1">
    <location>
        <begin position="113"/>
        <end position="131"/>
    </location>
</feature>
<accession>A0ABZ0YUE8</accession>
<dbReference type="RefSeq" id="WP_322520817.1">
    <property type="nucleotide sequence ID" value="NZ_CP140153.1"/>
</dbReference>